<evidence type="ECO:0000256" key="7">
    <source>
        <dbReference type="ARBA" id="ARBA00022989"/>
    </source>
</evidence>
<dbReference type="Pfam" id="PF07963">
    <property type="entry name" value="N_methyl"/>
    <property type="match status" value="1"/>
</dbReference>
<evidence type="ECO:0000256" key="5">
    <source>
        <dbReference type="ARBA" id="ARBA00022519"/>
    </source>
</evidence>
<keyword evidence="14" id="KW-1185">Reference proteome</keyword>
<keyword evidence="7 11" id="KW-1133">Transmembrane helix</keyword>
<keyword evidence="6 11" id="KW-0812">Transmembrane</keyword>
<organism evidence="13 14">
    <name type="scientific">Desulfolithobacter dissulfuricans</name>
    <dbReference type="NCBI Taxonomy" id="2795293"/>
    <lineage>
        <taxon>Bacteria</taxon>
        <taxon>Pseudomonadati</taxon>
        <taxon>Thermodesulfobacteriota</taxon>
        <taxon>Desulfobulbia</taxon>
        <taxon>Desulfobulbales</taxon>
        <taxon>Desulfobulbaceae</taxon>
        <taxon>Desulfolithobacter</taxon>
    </lineage>
</organism>
<evidence type="ECO:0000256" key="3">
    <source>
        <dbReference type="ARBA" id="ARBA00022475"/>
    </source>
</evidence>
<keyword evidence="3" id="KW-1003">Cell membrane</keyword>
<comment type="subcellular location">
    <subcellularLocation>
        <location evidence="1">Cell inner membrane</location>
        <topology evidence="1">Single-pass membrane protein</topology>
    </subcellularLocation>
</comment>
<evidence type="ECO:0000256" key="6">
    <source>
        <dbReference type="ARBA" id="ARBA00022692"/>
    </source>
</evidence>
<evidence type="ECO:0000256" key="11">
    <source>
        <dbReference type="SAM" id="Phobius"/>
    </source>
</evidence>
<evidence type="ECO:0000313" key="13">
    <source>
        <dbReference type="EMBL" id="BCO09627.1"/>
    </source>
</evidence>
<dbReference type="InterPro" id="IPR012902">
    <property type="entry name" value="N_methyl_site"/>
</dbReference>
<dbReference type="InterPro" id="IPR022346">
    <property type="entry name" value="T2SS_GspH"/>
</dbReference>
<gene>
    <name evidence="13" type="ORF">GF1_20030</name>
</gene>
<dbReference type="Gene3D" id="3.30.700.10">
    <property type="entry name" value="Glycoprotein, Type 4 Pilin"/>
    <property type="match status" value="1"/>
</dbReference>
<dbReference type="GO" id="GO:0005886">
    <property type="term" value="C:plasma membrane"/>
    <property type="evidence" value="ECO:0007669"/>
    <property type="project" value="UniProtKB-SubCell"/>
</dbReference>
<dbReference type="EMBL" id="AP024233">
    <property type="protein sequence ID" value="BCO09627.1"/>
    <property type="molecule type" value="Genomic_DNA"/>
</dbReference>
<evidence type="ECO:0000259" key="12">
    <source>
        <dbReference type="Pfam" id="PF12019"/>
    </source>
</evidence>
<evidence type="ECO:0000256" key="4">
    <source>
        <dbReference type="ARBA" id="ARBA00022481"/>
    </source>
</evidence>
<feature type="domain" description="General secretion pathway GspH" evidence="12">
    <location>
        <begin position="56"/>
        <end position="180"/>
    </location>
</feature>
<dbReference type="AlphaFoldDB" id="A0A915XK75"/>
<sequence length="193" mass="21063">MLVEITQKTKRQRIPVDRSGFTVIEIMIALGIMAIMAAFVAPDLLDWLPNMRLKSAARDLYANMQKARGLAVRDNADRAIYFDTANDRYFLCTDKGADDDWTTIADNTVLATVTLASYGSGVAYGHNVNATPVGTTFDDDVTYAGDVLVFNSRGTGSAGYVYLVHQDASTTYAVGTRSSGVIKLLKWNGSSWQ</sequence>
<dbReference type="RefSeq" id="WP_267926374.1">
    <property type="nucleotide sequence ID" value="NZ_AP024233.1"/>
</dbReference>
<dbReference type="GO" id="GO:0015627">
    <property type="term" value="C:type II protein secretion system complex"/>
    <property type="evidence" value="ECO:0007669"/>
    <property type="project" value="InterPro"/>
</dbReference>
<evidence type="ECO:0000256" key="8">
    <source>
        <dbReference type="ARBA" id="ARBA00023136"/>
    </source>
</evidence>
<evidence type="ECO:0000256" key="9">
    <source>
        <dbReference type="ARBA" id="ARBA00025772"/>
    </source>
</evidence>
<evidence type="ECO:0000313" key="14">
    <source>
        <dbReference type="Proteomes" id="UP001063350"/>
    </source>
</evidence>
<feature type="transmembrane region" description="Helical" evidence="11">
    <location>
        <begin position="21"/>
        <end position="41"/>
    </location>
</feature>
<dbReference type="Proteomes" id="UP001063350">
    <property type="component" value="Chromosome"/>
</dbReference>
<dbReference type="GO" id="GO:0015628">
    <property type="term" value="P:protein secretion by the type II secretion system"/>
    <property type="evidence" value="ECO:0007669"/>
    <property type="project" value="InterPro"/>
</dbReference>
<comment type="similarity">
    <text evidence="9">Belongs to the GSP H family.</text>
</comment>
<reference evidence="13" key="1">
    <citation type="submission" date="2020-12" db="EMBL/GenBank/DDBJ databases">
        <title>Desulfobium dissulfuricans gen. nov., sp. nov., a novel mesophilic, sulfate-reducing bacterium isolated from a deep-sea hydrothermal vent.</title>
        <authorList>
            <person name="Hashimoto Y."/>
            <person name="Tame A."/>
            <person name="Sawayama S."/>
            <person name="Miyazaki J."/>
            <person name="Takai K."/>
            <person name="Nakagawa S."/>
        </authorList>
    </citation>
    <scope>NUCLEOTIDE SEQUENCE</scope>
    <source>
        <strain evidence="13">GF1</strain>
    </source>
</reference>
<dbReference type="SUPFAM" id="SSF54523">
    <property type="entry name" value="Pili subunits"/>
    <property type="match status" value="1"/>
</dbReference>
<protein>
    <recommendedName>
        <fullName evidence="2">Type II secretion system protein H</fullName>
    </recommendedName>
    <alternativeName>
        <fullName evidence="10">General secretion pathway protein H</fullName>
    </alternativeName>
</protein>
<name>A0A915XK75_9BACT</name>
<evidence type="ECO:0000256" key="10">
    <source>
        <dbReference type="ARBA" id="ARBA00030775"/>
    </source>
</evidence>
<proteinExistence type="inferred from homology"/>
<keyword evidence="4" id="KW-0488">Methylation</keyword>
<keyword evidence="8 11" id="KW-0472">Membrane</keyword>
<dbReference type="Pfam" id="PF12019">
    <property type="entry name" value="GspH"/>
    <property type="match status" value="1"/>
</dbReference>
<keyword evidence="5" id="KW-0997">Cell inner membrane</keyword>
<dbReference type="KEGG" id="ddu:GF1_20030"/>
<evidence type="ECO:0000256" key="2">
    <source>
        <dbReference type="ARBA" id="ARBA00021549"/>
    </source>
</evidence>
<evidence type="ECO:0000256" key="1">
    <source>
        <dbReference type="ARBA" id="ARBA00004377"/>
    </source>
</evidence>
<dbReference type="NCBIfam" id="TIGR02532">
    <property type="entry name" value="IV_pilin_GFxxxE"/>
    <property type="match status" value="1"/>
</dbReference>
<dbReference type="InterPro" id="IPR045584">
    <property type="entry name" value="Pilin-like"/>
</dbReference>
<accession>A0A915XK75</accession>